<reference evidence="6 7" key="1">
    <citation type="submission" date="2016-12" db="EMBL/GenBank/DDBJ databases">
        <authorList>
            <person name="Song W.-J."/>
            <person name="Kurnit D.M."/>
        </authorList>
    </citation>
    <scope>NUCLEOTIDE SEQUENCE [LARGE SCALE GENOMIC DNA]</scope>
    <source>
        <strain evidence="6 7">ATCC 43942</strain>
    </source>
</reference>
<evidence type="ECO:0000259" key="5">
    <source>
        <dbReference type="PROSITE" id="PS50977"/>
    </source>
</evidence>
<keyword evidence="1" id="KW-0175">Coiled coil</keyword>
<gene>
    <name evidence="6" type="ORF">BSQ33_07820</name>
</gene>
<dbReference type="AlphaFoldDB" id="A0A1Z2SEL7"/>
<dbReference type="GO" id="GO:0000976">
    <property type="term" value="F:transcription cis-regulatory region binding"/>
    <property type="evidence" value="ECO:0007669"/>
    <property type="project" value="TreeGrafter"/>
</dbReference>
<dbReference type="InterPro" id="IPR009057">
    <property type="entry name" value="Homeodomain-like_sf"/>
</dbReference>
<sequence>MDKNTDIKTTQLHRRTRSPHTRRTALMDAAEHLFLTKGIHETRIEDITAAAHVAKGTFYIYFHSRDSLLHALQQRFMTSFCVRIDSALAQCRPDDWQSQLHTWFTTAVDGLLDQIILHDMLFQDVHPNQERSLMSENPVIEQLCALLQQGDQANVWQVPAPNMMALMMFHAMHGLVDDALARGEIDHRSSLVSILTETFSKALGQST</sequence>
<evidence type="ECO:0000313" key="6">
    <source>
        <dbReference type="EMBL" id="ASA55612.1"/>
    </source>
</evidence>
<feature type="region of interest" description="Disordered" evidence="4">
    <location>
        <begin position="1"/>
        <end position="21"/>
    </location>
</feature>
<dbReference type="InterPro" id="IPR050109">
    <property type="entry name" value="HTH-type_TetR-like_transc_reg"/>
</dbReference>
<dbReference type="Pfam" id="PF00440">
    <property type="entry name" value="TetR_N"/>
    <property type="match status" value="1"/>
</dbReference>
<feature type="compositionally biased region" description="Basic residues" evidence="4">
    <location>
        <begin position="11"/>
        <end position="21"/>
    </location>
</feature>
<dbReference type="PROSITE" id="PS50977">
    <property type="entry name" value="HTH_TETR_2"/>
    <property type="match status" value="1"/>
</dbReference>
<feature type="DNA-binding region" description="H-T-H motif" evidence="3">
    <location>
        <begin position="43"/>
        <end position="62"/>
    </location>
</feature>
<dbReference type="InterPro" id="IPR001647">
    <property type="entry name" value="HTH_TetR"/>
</dbReference>
<dbReference type="EMBL" id="CP018835">
    <property type="protein sequence ID" value="ASA55612.1"/>
    <property type="molecule type" value="Genomic_DNA"/>
</dbReference>
<dbReference type="GO" id="GO:0003700">
    <property type="term" value="F:DNA-binding transcription factor activity"/>
    <property type="evidence" value="ECO:0007669"/>
    <property type="project" value="TreeGrafter"/>
</dbReference>
<proteinExistence type="predicted"/>
<dbReference type="SUPFAM" id="SSF46689">
    <property type="entry name" value="Homeodomain-like"/>
    <property type="match status" value="1"/>
</dbReference>
<dbReference type="OrthoDB" id="4541465at2"/>
<dbReference type="Gene3D" id="1.10.357.10">
    <property type="entry name" value="Tetracycline Repressor, domain 2"/>
    <property type="match status" value="1"/>
</dbReference>
<dbReference type="KEGG" id="vga:BSQ33_07820"/>
<evidence type="ECO:0000313" key="7">
    <source>
        <dbReference type="Proteomes" id="UP000196708"/>
    </source>
</evidence>
<protein>
    <recommendedName>
        <fullName evidence="5">HTH tetR-type domain-containing protein</fullName>
    </recommendedName>
</protein>
<organism evidence="6 7">
    <name type="scientific">Vibrio gazogenes</name>
    <dbReference type="NCBI Taxonomy" id="687"/>
    <lineage>
        <taxon>Bacteria</taxon>
        <taxon>Pseudomonadati</taxon>
        <taxon>Pseudomonadota</taxon>
        <taxon>Gammaproteobacteria</taxon>
        <taxon>Vibrionales</taxon>
        <taxon>Vibrionaceae</taxon>
        <taxon>Vibrio</taxon>
    </lineage>
</organism>
<evidence type="ECO:0000256" key="3">
    <source>
        <dbReference type="PROSITE-ProRule" id="PRU00335"/>
    </source>
</evidence>
<keyword evidence="2 3" id="KW-0238">DNA-binding</keyword>
<accession>A0A1Z2SEL7</accession>
<evidence type="ECO:0000256" key="4">
    <source>
        <dbReference type="SAM" id="MobiDB-lite"/>
    </source>
</evidence>
<evidence type="ECO:0000256" key="2">
    <source>
        <dbReference type="ARBA" id="ARBA00023125"/>
    </source>
</evidence>
<dbReference type="PANTHER" id="PTHR30055">
    <property type="entry name" value="HTH-TYPE TRANSCRIPTIONAL REGULATOR RUTR"/>
    <property type="match status" value="1"/>
</dbReference>
<dbReference type="PRINTS" id="PR00455">
    <property type="entry name" value="HTHTETR"/>
</dbReference>
<dbReference type="Proteomes" id="UP000196708">
    <property type="component" value="Chromosome 1"/>
</dbReference>
<evidence type="ECO:0000256" key="1">
    <source>
        <dbReference type="ARBA" id="ARBA00023054"/>
    </source>
</evidence>
<dbReference type="PANTHER" id="PTHR30055:SF183">
    <property type="entry name" value="NUCLEOID OCCLUSION FACTOR SLMA"/>
    <property type="match status" value="1"/>
</dbReference>
<feature type="domain" description="HTH tetR-type" evidence="5">
    <location>
        <begin position="20"/>
        <end position="80"/>
    </location>
</feature>
<dbReference type="RefSeq" id="WP_157721362.1">
    <property type="nucleotide sequence ID" value="NZ_CP018835.1"/>
</dbReference>
<name>A0A1Z2SEL7_VIBGA</name>